<dbReference type="EMBL" id="CP031264">
    <property type="protein sequence ID" value="AXI80267.1"/>
    <property type="molecule type" value="Genomic_DNA"/>
</dbReference>
<proteinExistence type="predicted"/>
<organism evidence="2 3">
    <name type="scientific">Peterkaempfera bronchialis</name>
    <dbReference type="NCBI Taxonomy" id="2126346"/>
    <lineage>
        <taxon>Bacteria</taxon>
        <taxon>Bacillati</taxon>
        <taxon>Actinomycetota</taxon>
        <taxon>Actinomycetes</taxon>
        <taxon>Kitasatosporales</taxon>
        <taxon>Streptomycetaceae</taxon>
        <taxon>Peterkaempfera</taxon>
    </lineage>
</organism>
<dbReference type="Gene3D" id="1.10.287.1060">
    <property type="entry name" value="ESAT-6-like"/>
    <property type="match status" value="1"/>
</dbReference>
<feature type="domain" description="Outer membrane channel protein CpnT-like N-terminal" evidence="1">
    <location>
        <begin position="11"/>
        <end position="143"/>
    </location>
</feature>
<dbReference type="InterPro" id="IPR057746">
    <property type="entry name" value="CpnT-like_N"/>
</dbReference>
<dbReference type="AlphaFoldDB" id="A0A345T2R2"/>
<name>A0A345T2R2_9ACTN</name>
<accession>A0A345T2R2</accession>
<gene>
    <name evidence="2" type="ORF">C7M71_025580</name>
</gene>
<dbReference type="Pfam" id="PF25547">
    <property type="entry name" value="WXG100_2"/>
    <property type="match status" value="1"/>
</dbReference>
<dbReference type="OrthoDB" id="9111418at2"/>
<dbReference type="KEGG" id="stri:C7M71_025580"/>
<dbReference type="Proteomes" id="UP000249340">
    <property type="component" value="Chromosome"/>
</dbReference>
<keyword evidence="3" id="KW-1185">Reference proteome</keyword>
<protein>
    <recommendedName>
        <fullName evidence="1">Outer membrane channel protein CpnT-like N-terminal domain-containing protein</fullName>
    </recommendedName>
</protein>
<evidence type="ECO:0000313" key="2">
    <source>
        <dbReference type="EMBL" id="AXI80267.1"/>
    </source>
</evidence>
<dbReference type="RefSeq" id="WP_111490214.1">
    <property type="nucleotide sequence ID" value="NZ_CP031264.1"/>
</dbReference>
<sequence length="221" mass="23034">MSVMLPSELVWLLDVIGIDWPDVDEDELRASADDYRAMADHLEDLRVAGTQASYHLTAGSSKGEAIEAFAAAWEKTSKGHLQDFADALRVMGTVLDGAAVAVEIAKGAVVVQLGILAASIAAATAAAAFTFGLSEAAALAETTVCREICRRLLRELEQQLIDYATGMVEDAVVSVIEGIVVQLATDGLNSYLGDGDVPDLGKALDSGLNAGTTGVREGLGI</sequence>
<evidence type="ECO:0000259" key="1">
    <source>
        <dbReference type="Pfam" id="PF25547"/>
    </source>
</evidence>
<reference evidence="3" key="1">
    <citation type="submission" date="2018-07" db="EMBL/GenBank/DDBJ databases">
        <title>Streptacidiphilus bronchialis DSM 106435 chromosome.</title>
        <authorList>
            <person name="Batra D."/>
            <person name="Gulvik C.A."/>
        </authorList>
    </citation>
    <scope>NUCLEOTIDE SEQUENCE [LARGE SCALE GENOMIC DNA]</scope>
    <source>
        <strain evidence="3">DSM 106435</strain>
    </source>
</reference>
<evidence type="ECO:0000313" key="3">
    <source>
        <dbReference type="Proteomes" id="UP000249340"/>
    </source>
</evidence>